<dbReference type="CDD" id="cd04301">
    <property type="entry name" value="NAT_SF"/>
    <property type="match status" value="1"/>
</dbReference>
<dbReference type="EMBL" id="JH636049">
    <property type="protein sequence ID" value="EID55776.1"/>
    <property type="molecule type" value="Genomic_DNA"/>
</dbReference>
<keyword evidence="1 4" id="KW-0808">Transferase</keyword>
<dbReference type="RefSeq" id="WP_006239965.1">
    <property type="nucleotide sequence ID" value="NZ_JH636049.1"/>
</dbReference>
<dbReference type="OrthoDB" id="149709at2"/>
<dbReference type="HOGENOM" id="CLU_060314_0_0_11"/>
<organism evidence="4 5">
    <name type="scientific">Saccharomonospora xinjiangensis XJ-54</name>
    <dbReference type="NCBI Taxonomy" id="882086"/>
    <lineage>
        <taxon>Bacteria</taxon>
        <taxon>Bacillati</taxon>
        <taxon>Actinomycetota</taxon>
        <taxon>Actinomycetes</taxon>
        <taxon>Pseudonocardiales</taxon>
        <taxon>Pseudonocardiaceae</taxon>
        <taxon>Saccharomonospora</taxon>
    </lineage>
</organism>
<dbReference type="Gene3D" id="3.40.630.30">
    <property type="match status" value="1"/>
</dbReference>
<reference evidence="4 5" key="1">
    <citation type="submission" date="2012-01" db="EMBL/GenBank/DDBJ databases">
        <title>Improved High-Quality Draft sequence of Saccharomonospora xinjiangensis XJ-54.</title>
        <authorList>
            <consortium name="US DOE Joint Genome Institute"/>
            <person name="Lucas S."/>
            <person name="Han J."/>
            <person name="Lapidus A."/>
            <person name="Cheng J.-F."/>
            <person name="Goodwin L."/>
            <person name="Pitluck S."/>
            <person name="Peters L."/>
            <person name="Mikhailova N."/>
            <person name="Teshima H."/>
            <person name="Detter J.C."/>
            <person name="Han C."/>
            <person name="Tapia R."/>
            <person name="Land M."/>
            <person name="Hauser L."/>
            <person name="Kyrpides N."/>
            <person name="Ivanova N."/>
            <person name="Pagani I."/>
            <person name="Brambilla E.-M."/>
            <person name="Klenk H.-P."/>
            <person name="Woyke T."/>
        </authorList>
    </citation>
    <scope>NUCLEOTIDE SEQUENCE [LARGE SCALE GENOMIC DNA]</scope>
    <source>
        <strain evidence="4 5">XJ-54</strain>
    </source>
</reference>
<dbReference type="InterPro" id="IPR000182">
    <property type="entry name" value="GNAT_dom"/>
</dbReference>
<keyword evidence="5" id="KW-1185">Reference proteome</keyword>
<dbReference type="STRING" id="882086.SacxiDRAFT_3580"/>
<dbReference type="SUPFAM" id="SSF55729">
    <property type="entry name" value="Acyl-CoA N-acyltransferases (Nat)"/>
    <property type="match status" value="1"/>
</dbReference>
<dbReference type="Proteomes" id="UP000004691">
    <property type="component" value="Unassembled WGS sequence"/>
</dbReference>
<feature type="domain" description="N-acetyltransferase" evidence="3">
    <location>
        <begin position="136"/>
        <end position="298"/>
    </location>
</feature>
<proteinExistence type="predicted"/>
<evidence type="ECO:0000256" key="2">
    <source>
        <dbReference type="ARBA" id="ARBA00023315"/>
    </source>
</evidence>
<dbReference type="PANTHER" id="PTHR43877">
    <property type="entry name" value="AMINOALKYLPHOSPHONATE N-ACETYLTRANSFERASE-RELATED-RELATED"/>
    <property type="match status" value="1"/>
</dbReference>
<sequence length="298" mass="32559">MTDSTDLVADQVQRLTSIDPLLPPISDPGSGHTLVAAIAGGARVTGVLDIRLDRGHEVQELRPYVGRYGGVGMDAVLRALRARFDRTPPDPESMCLIVWPSRDADCTGPLLAHGLLPVLALGVRTKPAELPRTPRAEVREGNPDDASAVLRLARQESEYSALFSVSAPHPSASADEALAEELRIPGRVWVARQGLHTEEITGMVQVAELRAGSWERSCLLPAGRWGQILRVAVRPDERGRGVGRALADAAHGVLNRAELTRSVVWYSPLNPLASVFWHRQGYRPLWNVWQCRPADVVR</sequence>
<evidence type="ECO:0000313" key="5">
    <source>
        <dbReference type="Proteomes" id="UP000004691"/>
    </source>
</evidence>
<dbReference type="eggNOG" id="COG1247">
    <property type="taxonomic scope" value="Bacteria"/>
</dbReference>
<dbReference type="GO" id="GO:0016747">
    <property type="term" value="F:acyltransferase activity, transferring groups other than amino-acyl groups"/>
    <property type="evidence" value="ECO:0007669"/>
    <property type="project" value="InterPro"/>
</dbReference>
<dbReference type="Pfam" id="PF13508">
    <property type="entry name" value="Acetyltransf_7"/>
    <property type="match status" value="1"/>
</dbReference>
<dbReference type="InterPro" id="IPR050832">
    <property type="entry name" value="Bact_Acetyltransf"/>
</dbReference>
<dbReference type="InterPro" id="IPR016181">
    <property type="entry name" value="Acyl_CoA_acyltransferase"/>
</dbReference>
<accession>I0V6M3</accession>
<evidence type="ECO:0000259" key="3">
    <source>
        <dbReference type="PROSITE" id="PS51186"/>
    </source>
</evidence>
<evidence type="ECO:0000313" key="4">
    <source>
        <dbReference type="EMBL" id="EID55776.1"/>
    </source>
</evidence>
<keyword evidence="2" id="KW-0012">Acyltransferase</keyword>
<dbReference type="AlphaFoldDB" id="I0V6M3"/>
<gene>
    <name evidence="4" type="ORF">SacxiDRAFT_3580</name>
</gene>
<dbReference type="PROSITE" id="PS51186">
    <property type="entry name" value="GNAT"/>
    <property type="match status" value="1"/>
</dbReference>
<evidence type="ECO:0000256" key="1">
    <source>
        <dbReference type="ARBA" id="ARBA00022679"/>
    </source>
</evidence>
<name>I0V6M3_9PSEU</name>
<protein>
    <submittedName>
        <fullName evidence="4">Acetyltransferase</fullName>
    </submittedName>
</protein>